<evidence type="ECO:0000313" key="3">
    <source>
        <dbReference type="Proteomes" id="UP000789396"/>
    </source>
</evidence>
<dbReference type="GO" id="GO:0008168">
    <property type="term" value="F:methyltransferase activity"/>
    <property type="evidence" value="ECO:0007669"/>
    <property type="project" value="InterPro"/>
</dbReference>
<dbReference type="OrthoDB" id="2422930at2759"/>
<reference evidence="2" key="1">
    <citation type="submission" date="2021-06" db="EMBL/GenBank/DDBJ databases">
        <authorList>
            <person name="Kallberg Y."/>
            <person name="Tangrot J."/>
            <person name="Rosling A."/>
        </authorList>
    </citation>
    <scope>NUCLEOTIDE SEQUENCE</scope>
    <source>
        <strain evidence="2">IN212</strain>
    </source>
</reference>
<evidence type="ECO:0000256" key="1">
    <source>
        <dbReference type="SAM" id="MobiDB-lite"/>
    </source>
</evidence>
<dbReference type="PROSITE" id="PS00092">
    <property type="entry name" value="N6_MTASE"/>
    <property type="match status" value="1"/>
</dbReference>
<feature type="region of interest" description="Disordered" evidence="1">
    <location>
        <begin position="177"/>
        <end position="200"/>
    </location>
</feature>
<dbReference type="Gene3D" id="3.40.50.150">
    <property type="entry name" value="Vaccinia Virus protein VP39"/>
    <property type="match status" value="1"/>
</dbReference>
<dbReference type="Proteomes" id="UP000789396">
    <property type="component" value="Unassembled WGS sequence"/>
</dbReference>
<name>A0A9N8VT99_9GLOM</name>
<gene>
    <name evidence="2" type="ORF">RFULGI_LOCUS668</name>
</gene>
<keyword evidence="3" id="KW-1185">Reference proteome</keyword>
<feature type="compositionally biased region" description="Basic and acidic residues" evidence="1">
    <location>
        <begin position="180"/>
        <end position="200"/>
    </location>
</feature>
<accession>A0A9N8VT99</accession>
<dbReference type="GO" id="GO:0032259">
    <property type="term" value="P:methylation"/>
    <property type="evidence" value="ECO:0007669"/>
    <property type="project" value="InterPro"/>
</dbReference>
<dbReference type="AlphaFoldDB" id="A0A9N8VT99"/>
<dbReference type="GO" id="GO:0003676">
    <property type="term" value="F:nucleic acid binding"/>
    <property type="evidence" value="ECO:0007669"/>
    <property type="project" value="InterPro"/>
</dbReference>
<protein>
    <submittedName>
        <fullName evidence="2">15883_t:CDS:1</fullName>
    </submittedName>
</protein>
<sequence length="235" mass="26438">QQIQSLQAKIQELEKKLEDYSQGGIKILFSGKANAQKIARKVKPRTLKEIPELSLGNEEQKSKNLVIEGDNLLAMATLYQYHGKIDLIIADPPYNTGKDFHPNDPGLGDYVKADDPSRHTNGVLAICIDERELFRLGMMLDEAYAPKTTSHVSAATEYVLIYAKNIQKSTTGKAEYTEVQEERFSNPDNDPKGPWRSEYEEKELNDGCVPGLILKGFDLNNLQNPEKDPIFQQAK</sequence>
<evidence type="ECO:0000313" key="2">
    <source>
        <dbReference type="EMBL" id="CAG8460622.1"/>
    </source>
</evidence>
<proteinExistence type="predicted"/>
<dbReference type="InterPro" id="IPR029063">
    <property type="entry name" value="SAM-dependent_MTases_sf"/>
</dbReference>
<comment type="caution">
    <text evidence="2">The sequence shown here is derived from an EMBL/GenBank/DDBJ whole genome shotgun (WGS) entry which is preliminary data.</text>
</comment>
<dbReference type="EMBL" id="CAJVPZ010000308">
    <property type="protein sequence ID" value="CAG8460622.1"/>
    <property type="molecule type" value="Genomic_DNA"/>
</dbReference>
<organism evidence="2 3">
    <name type="scientific">Racocetra fulgida</name>
    <dbReference type="NCBI Taxonomy" id="60492"/>
    <lineage>
        <taxon>Eukaryota</taxon>
        <taxon>Fungi</taxon>
        <taxon>Fungi incertae sedis</taxon>
        <taxon>Mucoromycota</taxon>
        <taxon>Glomeromycotina</taxon>
        <taxon>Glomeromycetes</taxon>
        <taxon>Diversisporales</taxon>
        <taxon>Gigasporaceae</taxon>
        <taxon>Racocetra</taxon>
    </lineage>
</organism>
<dbReference type="SUPFAM" id="SSF53335">
    <property type="entry name" value="S-adenosyl-L-methionine-dependent methyltransferases"/>
    <property type="match status" value="1"/>
</dbReference>
<feature type="non-terminal residue" evidence="2">
    <location>
        <position position="235"/>
    </location>
</feature>
<dbReference type="InterPro" id="IPR002052">
    <property type="entry name" value="DNA_methylase_N6_adenine_CS"/>
</dbReference>